<keyword evidence="2" id="KW-1185">Reference proteome</keyword>
<accession>A0A822ZHK1</accession>
<evidence type="ECO:0000313" key="1">
    <source>
        <dbReference type="EMBL" id="DAD42915.1"/>
    </source>
</evidence>
<evidence type="ECO:0000313" key="2">
    <source>
        <dbReference type="Proteomes" id="UP000607653"/>
    </source>
</evidence>
<comment type="caution">
    <text evidence="1">The sequence shown here is derived from an EMBL/GenBank/DDBJ whole genome shotgun (WGS) entry which is preliminary data.</text>
</comment>
<protein>
    <submittedName>
        <fullName evidence="1">Uncharacterized protein</fullName>
    </submittedName>
</protein>
<name>A0A822ZHK1_NELNU</name>
<proteinExistence type="predicted"/>
<dbReference type="EMBL" id="DUZY01000006">
    <property type="protein sequence ID" value="DAD42915.1"/>
    <property type="molecule type" value="Genomic_DNA"/>
</dbReference>
<reference evidence="1 2" key="1">
    <citation type="journal article" date="2020" name="Mol. Biol. Evol.">
        <title>Distinct Expression and Methylation Patterns for Genes with Different Fates following a Single Whole-Genome Duplication in Flowering Plants.</title>
        <authorList>
            <person name="Shi T."/>
            <person name="Rahmani R.S."/>
            <person name="Gugger P.F."/>
            <person name="Wang M."/>
            <person name="Li H."/>
            <person name="Zhang Y."/>
            <person name="Li Z."/>
            <person name="Wang Q."/>
            <person name="Van de Peer Y."/>
            <person name="Marchal K."/>
            <person name="Chen J."/>
        </authorList>
    </citation>
    <scope>NUCLEOTIDE SEQUENCE [LARGE SCALE GENOMIC DNA]</scope>
    <source>
        <tissue evidence="1">Leaf</tissue>
    </source>
</reference>
<dbReference type="AlphaFoldDB" id="A0A822ZHK1"/>
<dbReference type="Proteomes" id="UP000607653">
    <property type="component" value="Unassembled WGS sequence"/>
</dbReference>
<sequence length="114" mass="13380">MIIFGNFNIIQQKSSRGEKKELQRLNFLRQNFPWRSDVEWRIYERKGRIQRYFSFFLIVNSVEHSHLLFILLLFLCIVSMRSSSFALPVSFIWKRMPAGVGVRNLLGGLALLGS</sequence>
<gene>
    <name evidence="1" type="ORF">HUJ06_001145</name>
</gene>
<organism evidence="1 2">
    <name type="scientific">Nelumbo nucifera</name>
    <name type="common">Sacred lotus</name>
    <dbReference type="NCBI Taxonomy" id="4432"/>
    <lineage>
        <taxon>Eukaryota</taxon>
        <taxon>Viridiplantae</taxon>
        <taxon>Streptophyta</taxon>
        <taxon>Embryophyta</taxon>
        <taxon>Tracheophyta</taxon>
        <taxon>Spermatophyta</taxon>
        <taxon>Magnoliopsida</taxon>
        <taxon>Proteales</taxon>
        <taxon>Nelumbonaceae</taxon>
        <taxon>Nelumbo</taxon>
    </lineage>
</organism>